<dbReference type="Proteomes" id="UP000001784">
    <property type="component" value="Chromosome"/>
</dbReference>
<dbReference type="eggNOG" id="COG0443">
    <property type="taxonomic scope" value="Bacteria"/>
</dbReference>
<keyword evidence="3" id="KW-0067">ATP-binding</keyword>
<dbReference type="CDD" id="cd10170">
    <property type="entry name" value="ASKHA_NBD_HSP70"/>
    <property type="match status" value="1"/>
</dbReference>
<dbReference type="EMBL" id="CP000478">
    <property type="protein sequence ID" value="ABK16043.1"/>
    <property type="molecule type" value="Genomic_DNA"/>
</dbReference>
<dbReference type="KEGG" id="sfu:Sfum_0343"/>
<dbReference type="Pfam" id="PF00012">
    <property type="entry name" value="HSP70"/>
    <property type="match status" value="1"/>
</dbReference>
<dbReference type="OrthoDB" id="580874at2"/>
<reference evidence="4 5" key="1">
    <citation type="submission" date="2006-10" db="EMBL/GenBank/DDBJ databases">
        <title>Complete sequence of Syntrophobacter fumaroxidans MPOB.</title>
        <authorList>
            <consortium name="US DOE Joint Genome Institute"/>
            <person name="Copeland A."/>
            <person name="Lucas S."/>
            <person name="Lapidus A."/>
            <person name="Barry K."/>
            <person name="Detter J.C."/>
            <person name="Glavina del Rio T."/>
            <person name="Hammon N."/>
            <person name="Israni S."/>
            <person name="Pitluck S."/>
            <person name="Goltsman E.G."/>
            <person name="Martinez M."/>
            <person name="Schmutz J."/>
            <person name="Larimer F."/>
            <person name="Land M."/>
            <person name="Hauser L."/>
            <person name="Kyrpides N."/>
            <person name="Kim E."/>
            <person name="Boone D.R."/>
            <person name="Brockman F."/>
            <person name="Culley D."/>
            <person name="Ferry J."/>
            <person name="Gunsalus R."/>
            <person name="McInerney M.J."/>
            <person name="Morrison M."/>
            <person name="Plugge C."/>
            <person name="Rohlin L."/>
            <person name="Scholten J."/>
            <person name="Sieber J."/>
            <person name="Stams A.J.M."/>
            <person name="Worm P."/>
            <person name="Henstra A.M."/>
            <person name="Richardson P."/>
        </authorList>
    </citation>
    <scope>NUCLEOTIDE SEQUENCE [LARGE SCALE GENOMIC DNA]</scope>
    <source>
        <strain evidence="5">DSM 10017 / MPOB</strain>
    </source>
</reference>
<dbReference type="PROSITE" id="PS00297">
    <property type="entry name" value="HSP70_1"/>
    <property type="match status" value="1"/>
</dbReference>
<dbReference type="SUPFAM" id="SSF53067">
    <property type="entry name" value="Actin-like ATPase domain"/>
    <property type="match status" value="2"/>
</dbReference>
<dbReference type="HOGENOM" id="CLU_013948_0_0_7"/>
<evidence type="ECO:0000313" key="5">
    <source>
        <dbReference type="Proteomes" id="UP000001784"/>
    </source>
</evidence>
<protein>
    <submittedName>
        <fullName evidence="4">DnaK-related protein</fullName>
    </submittedName>
</protein>
<dbReference type="AlphaFoldDB" id="A0LF41"/>
<dbReference type="InParanoid" id="A0LF41"/>
<dbReference type="InterPro" id="IPR021030">
    <property type="entry name" value="DUF3731"/>
</dbReference>
<gene>
    <name evidence="4" type="ordered locus">Sfum_0343</name>
</gene>
<dbReference type="Gene3D" id="3.30.420.40">
    <property type="match status" value="2"/>
</dbReference>
<dbReference type="InterPro" id="IPR013126">
    <property type="entry name" value="Hsp_70_fam"/>
</dbReference>
<evidence type="ECO:0000256" key="1">
    <source>
        <dbReference type="ARBA" id="ARBA00007381"/>
    </source>
</evidence>
<dbReference type="Pfam" id="PF12531">
    <property type="entry name" value="DUF3731"/>
    <property type="match status" value="1"/>
</dbReference>
<evidence type="ECO:0000313" key="4">
    <source>
        <dbReference type="EMBL" id="ABK16043.1"/>
    </source>
</evidence>
<dbReference type="GO" id="GO:0005524">
    <property type="term" value="F:ATP binding"/>
    <property type="evidence" value="ECO:0007669"/>
    <property type="project" value="UniProtKB-KW"/>
</dbReference>
<evidence type="ECO:0000256" key="2">
    <source>
        <dbReference type="ARBA" id="ARBA00022741"/>
    </source>
</evidence>
<dbReference type="InterPro" id="IPR018181">
    <property type="entry name" value="Heat_shock_70_CS"/>
</dbReference>
<organism evidence="4 5">
    <name type="scientific">Syntrophobacter fumaroxidans (strain DSM 10017 / MPOB)</name>
    <dbReference type="NCBI Taxonomy" id="335543"/>
    <lineage>
        <taxon>Bacteria</taxon>
        <taxon>Pseudomonadati</taxon>
        <taxon>Thermodesulfobacteriota</taxon>
        <taxon>Syntrophobacteria</taxon>
        <taxon>Syntrophobacterales</taxon>
        <taxon>Syntrophobacteraceae</taxon>
        <taxon>Syntrophobacter</taxon>
    </lineage>
</organism>
<dbReference type="STRING" id="335543.Sfum_0343"/>
<accession>A0LF41</accession>
<keyword evidence="2" id="KW-0547">Nucleotide-binding</keyword>
<keyword evidence="5" id="KW-1185">Reference proteome</keyword>
<dbReference type="PRINTS" id="PR00301">
    <property type="entry name" value="HEATSHOCK70"/>
</dbReference>
<comment type="similarity">
    <text evidence="1">Belongs to the heat shock protein 70 family.</text>
</comment>
<dbReference type="PANTHER" id="PTHR19375">
    <property type="entry name" value="HEAT SHOCK PROTEIN 70KDA"/>
    <property type="match status" value="1"/>
</dbReference>
<sequence>MTANASMEAETPSFQYIIGIDLGTTNSAVGYVDLSASGADDAAVRFLEIPQLVAPGELGNRPVLPSFLYLPGPYELPPGSTALPWAPERSYAVGEFAREQGALVPGRLVSSAKSWLCHGGVDRTHAILPWGAAENLDRISPIEASSRILLHIREAWNEVMAHGREEHFLEEQLVVLTVPASFDEVARELTVRAAHEAGIRRIVLIEEPLAAFYAWLWKHEADWRTLMRPGQLILVCDVGGGTSDFTVIAIREDALGLRLDRLAVGEHLMLGGDNMDLALARHVEEVMQGGTGRLDSRRWQQLWHHCRKAKETLLGTVESAGPPAGRPSAPDSVDLTIVGSGGRLIAGTLTATLSRETVKELTLDGFFPFTNLDDVSPPAAGAVLSEGGLPYVGDPAVTRHMAAFWRRHRPLLLRETGRSRLYPDFLLFNGGALIPETIRDRLLRVVREWFRAEAGDEWSPVELENPRPDLSVAIGAAYYGRVRLGRGVRVGAGSPRTFYVEVAPPGDRTVEEGHRTAVCLLPRGAEEGYEAELERPEFQVRTNQPVSFGVLASSTRIGDSPGEILSLPNHELTVLPPIRTALRYGRKGSAAALPVRLAVHLTDIGTLELWCRSTSGPHRWQLQFDVRHNAEDETRPSPAGETFEAGRIDEAGAAIAAVFRRSAGRTLRPPERLVKDLVEIFEVKRERWPASLVRKLADALLEDREGRSLTAQHEARWLNLLGFCLRPGYGDPLDEWRAKEAWKLYPAGLSFARQPQNRSEWWIFWRRAAGGLSAGQQQRICQEVLPGLQLEEQRKKGTTRKGGAPRTVQEELETWMMLANLERLPAAVKTSLGRLMLRRLQRGAPRPQELWTFARFGARVPFYGPLDQTVPREEAALWLAALLDLDLEPTQPLARTLVSLSRLTGDRARDLDRADRDRVLRRLESIPGTSHLRALVNDARTDLEGTEREWLYGESLPSGLIVVEGAETVEP</sequence>
<proteinExistence type="inferred from homology"/>
<dbReference type="RefSeq" id="WP_011697216.1">
    <property type="nucleotide sequence ID" value="NC_008554.1"/>
</dbReference>
<name>A0LF41_SYNFM</name>
<dbReference type="InterPro" id="IPR043129">
    <property type="entry name" value="ATPase_NBD"/>
</dbReference>
<dbReference type="GO" id="GO:0140662">
    <property type="term" value="F:ATP-dependent protein folding chaperone"/>
    <property type="evidence" value="ECO:0007669"/>
    <property type="project" value="InterPro"/>
</dbReference>
<evidence type="ECO:0000256" key="3">
    <source>
        <dbReference type="ARBA" id="ARBA00022840"/>
    </source>
</evidence>